<dbReference type="InterPro" id="IPR029066">
    <property type="entry name" value="PLP-binding_barrel"/>
</dbReference>
<dbReference type="InterPro" id="IPR011079">
    <property type="entry name" value="Ala_racemase_C"/>
</dbReference>
<evidence type="ECO:0000256" key="2">
    <source>
        <dbReference type="ARBA" id="ARBA00001933"/>
    </source>
</evidence>
<dbReference type="SMART" id="SM01005">
    <property type="entry name" value="Ala_racemase_C"/>
    <property type="match status" value="1"/>
</dbReference>
<organism evidence="9 10">
    <name type="scientific">Neolewinella aquimaris</name>
    <dbReference type="NCBI Taxonomy" id="1835722"/>
    <lineage>
        <taxon>Bacteria</taxon>
        <taxon>Pseudomonadati</taxon>
        <taxon>Bacteroidota</taxon>
        <taxon>Saprospiria</taxon>
        <taxon>Saprospirales</taxon>
        <taxon>Lewinellaceae</taxon>
        <taxon>Neolewinella</taxon>
    </lineage>
</organism>
<dbReference type="SUPFAM" id="SSF63418">
    <property type="entry name" value="MurE/MurF N-terminal domain"/>
    <property type="match status" value="1"/>
</dbReference>
<dbReference type="UniPathway" id="UPA00042">
    <property type="reaction ID" value="UER00497"/>
</dbReference>
<dbReference type="FunFam" id="3.20.20.10:FF:000002">
    <property type="entry name" value="Alanine racemase"/>
    <property type="match status" value="1"/>
</dbReference>
<dbReference type="GO" id="GO:0016881">
    <property type="term" value="F:acid-amino acid ligase activity"/>
    <property type="evidence" value="ECO:0007669"/>
    <property type="project" value="InterPro"/>
</dbReference>
<reference evidence="9 10" key="1">
    <citation type="submission" date="2020-08" db="EMBL/GenBank/DDBJ databases">
        <title>Genomic Encyclopedia of Type Strains, Phase IV (KMG-IV): sequencing the most valuable type-strain genomes for metagenomic binning, comparative biology and taxonomic classification.</title>
        <authorList>
            <person name="Goeker M."/>
        </authorList>
    </citation>
    <scope>NUCLEOTIDE SEQUENCE [LARGE SCALE GENOMIC DNA]</scope>
    <source>
        <strain evidence="9 10">DSM 105137</strain>
    </source>
</reference>
<comment type="cofactor">
    <cofactor evidence="2 5 6">
        <name>pyridoxal 5'-phosphate</name>
        <dbReference type="ChEBI" id="CHEBI:597326"/>
    </cofactor>
</comment>
<comment type="pathway">
    <text evidence="5">Amino-acid biosynthesis; D-alanine biosynthesis; D-alanine from L-alanine: step 1/1.</text>
</comment>
<dbReference type="Pfam" id="PF08245">
    <property type="entry name" value="Mur_ligase_M"/>
    <property type="match status" value="1"/>
</dbReference>
<feature type="binding site" evidence="5 7">
    <location>
        <position position="746"/>
    </location>
    <ligand>
        <name>substrate</name>
    </ligand>
</feature>
<dbReference type="PANTHER" id="PTHR30511:SF0">
    <property type="entry name" value="ALANINE RACEMASE, CATABOLIC-RELATED"/>
    <property type="match status" value="1"/>
</dbReference>
<dbReference type="Proteomes" id="UP000576209">
    <property type="component" value="Unassembled WGS sequence"/>
</dbReference>
<dbReference type="PRINTS" id="PR00992">
    <property type="entry name" value="ALARACEMASE"/>
</dbReference>
<dbReference type="SUPFAM" id="SSF53623">
    <property type="entry name" value="MurD-like peptide ligases, catalytic domain"/>
    <property type="match status" value="1"/>
</dbReference>
<dbReference type="SUPFAM" id="SSF53244">
    <property type="entry name" value="MurD-like peptide ligases, peptide-binding domain"/>
    <property type="match status" value="1"/>
</dbReference>
<dbReference type="InterPro" id="IPR009006">
    <property type="entry name" value="Ala_racemase/Decarboxylase_C"/>
</dbReference>
<gene>
    <name evidence="9" type="ORF">GGR28_000967</name>
</gene>
<keyword evidence="10" id="KW-1185">Reference proteome</keyword>
<comment type="caution">
    <text evidence="9">The sequence shown here is derived from an EMBL/GenBank/DDBJ whole genome shotgun (WGS) entry which is preliminary data.</text>
</comment>
<dbReference type="SUPFAM" id="SSF51419">
    <property type="entry name" value="PLP-binding barrel"/>
    <property type="match status" value="1"/>
</dbReference>
<evidence type="ECO:0000256" key="1">
    <source>
        <dbReference type="ARBA" id="ARBA00000316"/>
    </source>
</evidence>
<dbReference type="Gene3D" id="3.20.20.10">
    <property type="entry name" value="Alanine racemase"/>
    <property type="match status" value="1"/>
</dbReference>
<accession>A0A840DYM0</accession>
<comment type="function">
    <text evidence="5">Catalyzes the interconversion of L-alanine and D-alanine. May also act on other amino acids.</text>
</comment>
<dbReference type="InterPro" id="IPR035911">
    <property type="entry name" value="MurE/MurF_N"/>
</dbReference>
<evidence type="ECO:0000256" key="3">
    <source>
        <dbReference type="ARBA" id="ARBA00022898"/>
    </source>
</evidence>
<dbReference type="NCBIfam" id="TIGR00492">
    <property type="entry name" value="alr"/>
    <property type="match status" value="1"/>
</dbReference>
<dbReference type="Gene3D" id="3.40.1390.10">
    <property type="entry name" value="MurE/MurF, N-terminal domain"/>
    <property type="match status" value="1"/>
</dbReference>
<dbReference type="RefSeq" id="WP_183494607.1">
    <property type="nucleotide sequence ID" value="NZ_JACIFF010000002.1"/>
</dbReference>
<feature type="active site" description="Proton acceptor; specific for D-alanine" evidence="5">
    <location>
        <position position="479"/>
    </location>
</feature>
<dbReference type="InterPro" id="IPR036565">
    <property type="entry name" value="Mur-like_cat_sf"/>
</dbReference>
<dbReference type="InterPro" id="IPR001608">
    <property type="entry name" value="Ala_racemase_N"/>
</dbReference>
<dbReference type="InterPro" id="IPR013221">
    <property type="entry name" value="Mur_ligase_cen"/>
</dbReference>
<dbReference type="Pfam" id="PF01168">
    <property type="entry name" value="Ala_racemase_N"/>
    <property type="match status" value="1"/>
</dbReference>
<feature type="active site" description="Proton acceptor; specific for L-alanine" evidence="5">
    <location>
        <position position="697"/>
    </location>
</feature>
<dbReference type="HAMAP" id="MF_01201">
    <property type="entry name" value="Ala_racemase"/>
    <property type="match status" value="1"/>
</dbReference>
<keyword evidence="4 5" id="KW-0413">Isomerase</keyword>
<keyword evidence="3 5" id="KW-0663">Pyridoxal phosphate</keyword>
<evidence type="ECO:0000259" key="8">
    <source>
        <dbReference type="SMART" id="SM01005"/>
    </source>
</evidence>
<feature type="modified residue" description="N6-(pyridoxal phosphate)lysine" evidence="5 6">
    <location>
        <position position="479"/>
    </location>
</feature>
<comment type="similarity">
    <text evidence="5">Belongs to the alanine racemase family.</text>
</comment>
<dbReference type="CDD" id="cd00430">
    <property type="entry name" value="PLPDE_III_AR"/>
    <property type="match status" value="1"/>
</dbReference>
<dbReference type="Gene3D" id="3.90.190.20">
    <property type="entry name" value="Mur ligase, C-terminal domain"/>
    <property type="match status" value="1"/>
</dbReference>
<dbReference type="AlphaFoldDB" id="A0A840DYM0"/>
<proteinExistence type="inferred from homology"/>
<protein>
    <recommendedName>
        <fullName evidence="5">Alanine racemase</fullName>
        <ecNumber evidence="5">5.1.1.1</ecNumber>
    </recommendedName>
</protein>
<evidence type="ECO:0000313" key="9">
    <source>
        <dbReference type="EMBL" id="MBB4078354.1"/>
    </source>
</evidence>
<evidence type="ECO:0000256" key="6">
    <source>
        <dbReference type="PIRSR" id="PIRSR600821-50"/>
    </source>
</evidence>
<dbReference type="InterPro" id="IPR036615">
    <property type="entry name" value="Mur_ligase_C_dom_sf"/>
</dbReference>
<evidence type="ECO:0000256" key="4">
    <source>
        <dbReference type="ARBA" id="ARBA00023235"/>
    </source>
</evidence>
<evidence type="ECO:0000256" key="5">
    <source>
        <dbReference type="HAMAP-Rule" id="MF_01201"/>
    </source>
</evidence>
<feature type="binding site" evidence="5 7">
    <location>
        <position position="570"/>
    </location>
    <ligand>
        <name>substrate</name>
    </ligand>
</feature>
<dbReference type="GO" id="GO:0005829">
    <property type="term" value="C:cytosol"/>
    <property type="evidence" value="ECO:0007669"/>
    <property type="project" value="TreeGrafter"/>
</dbReference>
<dbReference type="GO" id="GO:0005524">
    <property type="term" value="F:ATP binding"/>
    <property type="evidence" value="ECO:0007669"/>
    <property type="project" value="InterPro"/>
</dbReference>
<dbReference type="SUPFAM" id="SSF50621">
    <property type="entry name" value="Alanine racemase C-terminal domain-like"/>
    <property type="match status" value="1"/>
</dbReference>
<dbReference type="InterPro" id="IPR000821">
    <property type="entry name" value="Ala_racemase"/>
</dbReference>
<comment type="catalytic activity">
    <reaction evidence="1 5">
        <text>L-alanine = D-alanine</text>
        <dbReference type="Rhea" id="RHEA:20249"/>
        <dbReference type="ChEBI" id="CHEBI:57416"/>
        <dbReference type="ChEBI" id="CHEBI:57972"/>
        <dbReference type="EC" id="5.1.1.1"/>
    </reaction>
</comment>
<dbReference type="GO" id="GO:0008784">
    <property type="term" value="F:alanine racemase activity"/>
    <property type="evidence" value="ECO:0007669"/>
    <property type="project" value="UniProtKB-UniRule"/>
</dbReference>
<evidence type="ECO:0000256" key="7">
    <source>
        <dbReference type="PIRSR" id="PIRSR600821-52"/>
    </source>
</evidence>
<dbReference type="EMBL" id="JACIFF010000002">
    <property type="protein sequence ID" value="MBB4078354.1"/>
    <property type="molecule type" value="Genomic_DNA"/>
</dbReference>
<dbReference type="Gene3D" id="2.40.37.10">
    <property type="entry name" value="Lyase, Ornithine Decarboxylase, Chain A, domain 1"/>
    <property type="match status" value="1"/>
</dbReference>
<dbReference type="EC" id="5.1.1.1" evidence="5"/>
<dbReference type="GO" id="GO:0030170">
    <property type="term" value="F:pyridoxal phosphate binding"/>
    <property type="evidence" value="ECO:0007669"/>
    <property type="project" value="UniProtKB-UniRule"/>
</dbReference>
<feature type="domain" description="Alanine racemase C-terminal" evidence="8">
    <location>
        <begin position="676"/>
        <end position="801"/>
    </location>
</feature>
<dbReference type="GO" id="GO:0030632">
    <property type="term" value="P:D-alanine biosynthetic process"/>
    <property type="evidence" value="ECO:0007669"/>
    <property type="project" value="UniProtKB-UniRule"/>
</dbReference>
<name>A0A840DYM0_9BACT</name>
<dbReference type="PANTHER" id="PTHR30511">
    <property type="entry name" value="ALANINE RACEMASE"/>
    <property type="match status" value="1"/>
</dbReference>
<evidence type="ECO:0000313" key="10">
    <source>
        <dbReference type="Proteomes" id="UP000576209"/>
    </source>
</evidence>
<dbReference type="Gene3D" id="3.40.1190.10">
    <property type="entry name" value="Mur-like, catalytic domain"/>
    <property type="match status" value="1"/>
</dbReference>
<sequence length="803" mass="88499">MREWHIPNIRSQLPELYRTYRKHELVVDSRLVGQGDRVLFFALSGERRDGHAFIAPLLHRGVRHFAVAADQLDTHRTEIEAVAKAVEKSQSGSSVTILIVQQPLELLQRLAAYHRRQFSIPVMGITGSNGKTIVKDWLTQLLSGTFRVCASPRSYNSAIGVPLSVWQLDDTHEVAVFEAGISRPGQMELLRDVIQPTCGALTSLGTAHLANFTSPEELRKEKLALFRDTEWLVAPIALFPDSPTAAEGENLNVLRWSGEGRHGLTTDGVSIDISLPDWPAPYLDNARTAVACAYRLGVPAEVLTTRVQHLVPLTNRLERREGKDGGPVINDSYSNDFSALAAAIQFANTHDPYGSVTLILGTVQPIAELATRLQALFEGRIHRLILVGESNGELKEIFPGAEYYSSVEDLIQVLPGLDFHRQTTLIKGASYEHFERVADLLTGQVHRTVLEINLPALRHNFRTYRSRLPAHTKVIVMAKASAYGSGALPVAQAVQDAGAEYLAVAYPEEGRDLRRGGITLPIMVLNAEAFSYPLLVEERLEPVVHNPEQLRLAAALGLPAHLELDTGMGRLGFRPEEFRKLYTETSLVAGTVVRSIFTHLAASEDQLLDEYTHRQLDLFDRLYQDYLQGGGARVQRHALNSNGITRFPRGVYDMVRLGIGLFGIGDTVLKPQLHTVLSLTTTVTAITDRTSGDSIGYGRRGIIDRNRRIAVLSIGYADGLPRLAGEGRFAVLIHGQLAPTIGSVCMDMTTVDVTEIAHVKVGDRVIIFGPDHPIEELADAARTIPYEILTGIGPRVHRVYLGE</sequence>
<dbReference type="Pfam" id="PF00842">
    <property type="entry name" value="Ala_racemase_C"/>
    <property type="match status" value="1"/>
</dbReference>